<organism evidence="1 2">
    <name type="scientific">Candidatus Phycosocius bacilliformis</name>
    <dbReference type="NCBI Taxonomy" id="1445552"/>
    <lineage>
        <taxon>Bacteria</taxon>
        <taxon>Pseudomonadati</taxon>
        <taxon>Pseudomonadota</taxon>
        <taxon>Alphaproteobacteria</taxon>
        <taxon>Caulobacterales</taxon>
        <taxon>Caulobacterales incertae sedis</taxon>
        <taxon>Candidatus Phycosocius</taxon>
    </lineage>
</organism>
<gene>
    <name evidence="1" type="ORF">PbB2_00088</name>
</gene>
<dbReference type="Proteomes" id="UP000245086">
    <property type="component" value="Unassembled WGS sequence"/>
</dbReference>
<proteinExistence type="predicted"/>
<dbReference type="OrthoDB" id="9806592at2"/>
<evidence type="ECO:0000313" key="2">
    <source>
        <dbReference type="Proteomes" id="UP000245086"/>
    </source>
</evidence>
<dbReference type="RefSeq" id="WP_108983324.1">
    <property type="nucleotide sequence ID" value="NZ_BFBR01000001.1"/>
</dbReference>
<accession>A0A2P2E5V6</accession>
<protein>
    <recommendedName>
        <fullName evidence="3">Caudovirus prohead protease</fullName>
    </recommendedName>
</protein>
<dbReference type="AlphaFoldDB" id="A0A2P2E5V6"/>
<comment type="caution">
    <text evidence="1">The sequence shown here is derived from an EMBL/GenBank/DDBJ whole genome shotgun (WGS) entry which is preliminary data.</text>
</comment>
<reference evidence="1" key="1">
    <citation type="journal article" date="2018" name="Genome Announc.">
        <title>Draft Genome Sequence of "Candidatus Phycosocius bacilliformis," an Alphaproteobacterial Ectosymbiont of the Hydrocarbon-Producing Green Alga Botryococcus braunii.</title>
        <authorList>
            <person name="Tanabe Y."/>
            <person name="Yamaguchi H."/>
            <person name="Watanabe M.M."/>
        </authorList>
    </citation>
    <scope>NUCLEOTIDE SEQUENCE [LARGE SCALE GENOMIC DNA]</scope>
    <source>
        <strain evidence="1">BOTRYCO-2</strain>
    </source>
</reference>
<dbReference type="EMBL" id="BFBR01000001">
    <property type="protein sequence ID" value="GBF56432.1"/>
    <property type="molecule type" value="Genomic_DNA"/>
</dbReference>
<sequence length="187" mass="20600">MTFSPAADWQRNAQPRPFALGARVRYLDDMVAPAAEGVLMTFEAAAASPFPVLRHTWEGSYWEILDISAEAIDLSRVTNGVCPLLSNHSRWSVLESHLGLVDQARIEGAELIVSGRFDTGPMGADMARRVNGERTLRAVSIGYEPLEAVAEDQLVDGYPVVRITRWVLQEVSFVLVPADPTAFSRCE</sequence>
<evidence type="ECO:0008006" key="3">
    <source>
        <dbReference type="Google" id="ProtNLM"/>
    </source>
</evidence>
<evidence type="ECO:0000313" key="1">
    <source>
        <dbReference type="EMBL" id="GBF56432.1"/>
    </source>
</evidence>
<keyword evidence="2" id="KW-1185">Reference proteome</keyword>
<name>A0A2P2E5V6_9PROT</name>